<dbReference type="Pfam" id="PF09428">
    <property type="entry name" value="DUF2011"/>
    <property type="match status" value="1"/>
</dbReference>
<name>A0ABR1XMA7_9PEZI</name>
<reference evidence="2 3" key="1">
    <citation type="journal article" date="2022" name="G3 (Bethesda)">
        <title>Enemy or ally: a genomic approach to elucidate the lifestyle of Phyllosticta citrichinaensis.</title>
        <authorList>
            <person name="Buijs V.A."/>
            <person name="Groenewald J.Z."/>
            <person name="Haridas S."/>
            <person name="LaButti K.M."/>
            <person name="Lipzen A."/>
            <person name="Martin F.M."/>
            <person name="Barry K."/>
            <person name="Grigoriev I.V."/>
            <person name="Crous P.W."/>
            <person name="Seidl M.F."/>
        </authorList>
    </citation>
    <scope>NUCLEOTIDE SEQUENCE [LARGE SCALE GENOMIC DNA]</scope>
    <source>
        <strain evidence="2 3">CBS 129764</strain>
    </source>
</reference>
<evidence type="ECO:0000313" key="2">
    <source>
        <dbReference type="EMBL" id="KAK8161315.1"/>
    </source>
</evidence>
<dbReference type="InterPro" id="IPR018555">
    <property type="entry name" value="C630.06c-like"/>
</dbReference>
<feature type="compositionally biased region" description="Basic and acidic residues" evidence="1">
    <location>
        <begin position="258"/>
        <end position="269"/>
    </location>
</feature>
<feature type="compositionally biased region" description="Basic and acidic residues" evidence="1">
    <location>
        <begin position="196"/>
        <end position="220"/>
    </location>
</feature>
<feature type="compositionally biased region" description="Basic residues" evidence="1">
    <location>
        <begin position="221"/>
        <end position="241"/>
    </location>
</feature>
<organism evidence="2 3">
    <name type="scientific">Phyllosticta citrichinensis</name>
    <dbReference type="NCBI Taxonomy" id="1130410"/>
    <lineage>
        <taxon>Eukaryota</taxon>
        <taxon>Fungi</taxon>
        <taxon>Dikarya</taxon>
        <taxon>Ascomycota</taxon>
        <taxon>Pezizomycotina</taxon>
        <taxon>Dothideomycetes</taxon>
        <taxon>Dothideomycetes incertae sedis</taxon>
        <taxon>Botryosphaeriales</taxon>
        <taxon>Phyllostictaceae</taxon>
        <taxon>Phyllosticta</taxon>
    </lineage>
</organism>
<dbReference type="EMBL" id="JBBWUH010000007">
    <property type="protein sequence ID" value="KAK8161315.1"/>
    <property type="molecule type" value="Genomic_DNA"/>
</dbReference>
<protein>
    <submittedName>
        <fullName evidence="2">Uncharacterized protein</fullName>
    </submittedName>
</protein>
<sequence>MFELPNAKRVRRDELHSPASSPRSSPDPDLTDLFREKLQSRIELVDAQPQGVAQPAQDLHDAGSEDEELEFRLFAAPAKRGDAGPAPQKIRLKSPDLENAEGGFVNPKRPDSYYFADVPSDELRRQLESVAVTGDQVTRWAQQKWPGCALPWKVTTISLDKKARETLGLSDNVSTGPVTAKRTRKGKKARIAIRTKLKEKAEAKEAQAKVQAEKELAERAKRAKRNRDKKLKKRQRDKAKKAAAGDQGEGQENGDSSGSDRDDASIPSS</sequence>
<gene>
    <name evidence="2" type="ORF">IWX90DRAFT_389161</name>
</gene>
<feature type="region of interest" description="Disordered" evidence="1">
    <location>
        <begin position="46"/>
        <end position="111"/>
    </location>
</feature>
<feature type="compositionally biased region" description="Low complexity" evidence="1">
    <location>
        <begin position="17"/>
        <end position="28"/>
    </location>
</feature>
<evidence type="ECO:0000256" key="1">
    <source>
        <dbReference type="SAM" id="MobiDB-lite"/>
    </source>
</evidence>
<evidence type="ECO:0000313" key="3">
    <source>
        <dbReference type="Proteomes" id="UP001456524"/>
    </source>
</evidence>
<comment type="caution">
    <text evidence="2">The sequence shown here is derived from an EMBL/GenBank/DDBJ whole genome shotgun (WGS) entry which is preliminary data.</text>
</comment>
<dbReference type="Proteomes" id="UP001456524">
    <property type="component" value="Unassembled WGS sequence"/>
</dbReference>
<feature type="compositionally biased region" description="Basic residues" evidence="1">
    <location>
        <begin position="181"/>
        <end position="195"/>
    </location>
</feature>
<feature type="region of interest" description="Disordered" evidence="1">
    <location>
        <begin position="1"/>
        <end position="31"/>
    </location>
</feature>
<keyword evidence="3" id="KW-1185">Reference proteome</keyword>
<proteinExistence type="predicted"/>
<accession>A0ABR1XMA7</accession>
<feature type="region of interest" description="Disordered" evidence="1">
    <location>
        <begin position="168"/>
        <end position="269"/>
    </location>
</feature>